<sequence>MPLDRSAIPSMSALQDALSSSDSEVIGFSIWQNVTIHSEFGWQEYWQYQVEAIDSMSAERKFTDKIRDCEHAKWYFLKHTVYTKGYFTCFVQNVRSL</sequence>
<organism evidence="3">
    <name type="scientific">Anisakis simplex</name>
    <name type="common">Herring worm</name>
    <dbReference type="NCBI Taxonomy" id="6269"/>
    <lineage>
        <taxon>Eukaryota</taxon>
        <taxon>Metazoa</taxon>
        <taxon>Ecdysozoa</taxon>
        <taxon>Nematoda</taxon>
        <taxon>Chromadorea</taxon>
        <taxon>Rhabditida</taxon>
        <taxon>Spirurina</taxon>
        <taxon>Ascaridomorpha</taxon>
        <taxon>Ascaridoidea</taxon>
        <taxon>Anisakidae</taxon>
        <taxon>Anisakis</taxon>
        <taxon>Anisakis simplex complex</taxon>
    </lineage>
</organism>
<evidence type="ECO:0000313" key="1">
    <source>
        <dbReference type="EMBL" id="VDK28504.1"/>
    </source>
</evidence>
<accession>A0A0M3JI61</accession>
<proteinExistence type="predicted"/>
<dbReference type="WBParaSite" id="ASIM_0000732601-mRNA-1">
    <property type="protein sequence ID" value="ASIM_0000732601-mRNA-1"/>
    <property type="gene ID" value="ASIM_0000732601"/>
</dbReference>
<protein>
    <submittedName>
        <fullName evidence="3">DBD_Tnp_Mut domain-containing protein</fullName>
    </submittedName>
</protein>
<dbReference type="AlphaFoldDB" id="A0A0M3JI61"/>
<keyword evidence="2" id="KW-1185">Reference proteome</keyword>
<reference evidence="1 2" key="2">
    <citation type="submission" date="2018-11" db="EMBL/GenBank/DDBJ databases">
        <authorList>
            <consortium name="Pathogen Informatics"/>
        </authorList>
    </citation>
    <scope>NUCLEOTIDE SEQUENCE [LARGE SCALE GENOMIC DNA]</scope>
</reference>
<name>A0A0M3JI61_ANISI</name>
<evidence type="ECO:0000313" key="3">
    <source>
        <dbReference type="WBParaSite" id="ASIM_0000732601-mRNA-1"/>
    </source>
</evidence>
<evidence type="ECO:0000313" key="2">
    <source>
        <dbReference type="Proteomes" id="UP000267096"/>
    </source>
</evidence>
<reference evidence="3" key="1">
    <citation type="submission" date="2017-02" db="UniProtKB">
        <authorList>
            <consortium name="WormBaseParasite"/>
        </authorList>
    </citation>
    <scope>IDENTIFICATION</scope>
</reference>
<dbReference type="EMBL" id="UYRR01016546">
    <property type="protein sequence ID" value="VDK28504.1"/>
    <property type="molecule type" value="Genomic_DNA"/>
</dbReference>
<gene>
    <name evidence="1" type="ORF">ASIM_LOCUS7093</name>
</gene>
<dbReference type="Proteomes" id="UP000267096">
    <property type="component" value="Unassembled WGS sequence"/>
</dbReference>